<feature type="transmembrane region" description="Helical" evidence="1">
    <location>
        <begin position="215"/>
        <end position="232"/>
    </location>
</feature>
<feature type="transmembrane region" description="Helical" evidence="1">
    <location>
        <begin position="289"/>
        <end position="309"/>
    </location>
</feature>
<dbReference type="Pfam" id="PF04976">
    <property type="entry name" value="DmsC"/>
    <property type="match status" value="1"/>
</dbReference>
<keyword evidence="3" id="KW-1185">Reference proteome</keyword>
<feature type="transmembrane region" description="Helical" evidence="1">
    <location>
        <begin position="99"/>
        <end position="124"/>
    </location>
</feature>
<protein>
    <submittedName>
        <fullName evidence="2">Dimethyl sulfoxide reductase anchor subunit family protein</fullName>
    </submittedName>
</protein>
<sequence>MRPTFSILCFTVLSGIGYGVWFLTGLGLAIGMLCGPATPAEAGVTLPLCRFALFDLVGFGVALVFVVAGLLCSLGHLGRPARAWRALSQWRSSWLSREGVAAVLTFVPVAIVALQQAACAYHAWTAPMYGTVEPHGWNERAWDTTWLPLLGVLIALGSAATVFCTGNIYASLKPIRAWHDRHVVPAYLLLGLYGGTLLLWASGTLAGATSTERRVLMLGTIVLAVAGFWLKLRYWRSIDAQSPASAGHATGLEALGTVRSFEQPHTEENYLTHEMGFVLARKHARKLRAIALVAAFVLPAVLAALGLLFPSAPALPAAAALVAGLAGLFVERWLFFAQARHAVIAYYGR</sequence>
<dbReference type="EMBL" id="JBHSHD010000005">
    <property type="protein sequence ID" value="MFC4819789.1"/>
    <property type="molecule type" value="Genomic_DNA"/>
</dbReference>
<evidence type="ECO:0000256" key="1">
    <source>
        <dbReference type="SAM" id="Phobius"/>
    </source>
</evidence>
<accession>A0ABV9QTM0</accession>
<dbReference type="PANTHER" id="PTHR38095">
    <property type="entry name" value="ANAEROBIC DIMETHYL SULFOXIDE REDUCTASE CHAIN YNFH"/>
    <property type="match status" value="1"/>
</dbReference>
<keyword evidence="1" id="KW-0812">Transmembrane</keyword>
<evidence type="ECO:0000313" key="2">
    <source>
        <dbReference type="EMBL" id="MFC4819789.1"/>
    </source>
</evidence>
<dbReference type="InterPro" id="IPR007059">
    <property type="entry name" value="DmsC"/>
</dbReference>
<feature type="transmembrane region" description="Helical" evidence="1">
    <location>
        <begin position="315"/>
        <end position="335"/>
    </location>
</feature>
<keyword evidence="1" id="KW-0472">Membrane</keyword>
<reference evidence="3" key="1">
    <citation type="journal article" date="2019" name="Int. J. Syst. Evol. Microbiol.">
        <title>The Global Catalogue of Microorganisms (GCM) 10K type strain sequencing project: providing services to taxonomists for standard genome sequencing and annotation.</title>
        <authorList>
            <consortium name="The Broad Institute Genomics Platform"/>
            <consortium name="The Broad Institute Genome Sequencing Center for Infectious Disease"/>
            <person name="Wu L."/>
            <person name="Ma J."/>
        </authorList>
    </citation>
    <scope>NUCLEOTIDE SEQUENCE [LARGE SCALE GENOMIC DNA]</scope>
    <source>
        <strain evidence="3">CCUG 30340</strain>
    </source>
</reference>
<comment type="caution">
    <text evidence="2">The sequence shown here is derived from an EMBL/GenBank/DDBJ whole genome shotgun (WGS) entry which is preliminary data.</text>
</comment>
<feature type="transmembrane region" description="Helical" evidence="1">
    <location>
        <begin position="184"/>
        <end position="203"/>
    </location>
</feature>
<feature type="transmembrane region" description="Helical" evidence="1">
    <location>
        <begin position="51"/>
        <end position="78"/>
    </location>
</feature>
<feature type="transmembrane region" description="Helical" evidence="1">
    <location>
        <begin position="7"/>
        <end position="31"/>
    </location>
</feature>
<keyword evidence="1" id="KW-1133">Transmembrane helix</keyword>
<dbReference type="PANTHER" id="PTHR38095:SF1">
    <property type="entry name" value="ANAEROBIC DIMETHYL SULFOXIDE REDUCTASE CHAIN YNFH"/>
    <property type="match status" value="1"/>
</dbReference>
<proteinExistence type="predicted"/>
<evidence type="ECO:0000313" key="3">
    <source>
        <dbReference type="Proteomes" id="UP001595886"/>
    </source>
</evidence>
<feature type="transmembrane region" description="Helical" evidence="1">
    <location>
        <begin position="144"/>
        <end position="172"/>
    </location>
</feature>
<organism evidence="2 3">
    <name type="scientific">Dokdonella ginsengisoli</name>
    <dbReference type="NCBI Taxonomy" id="363846"/>
    <lineage>
        <taxon>Bacteria</taxon>
        <taxon>Pseudomonadati</taxon>
        <taxon>Pseudomonadota</taxon>
        <taxon>Gammaproteobacteria</taxon>
        <taxon>Lysobacterales</taxon>
        <taxon>Rhodanobacteraceae</taxon>
        <taxon>Dokdonella</taxon>
    </lineage>
</organism>
<dbReference type="RefSeq" id="WP_380019582.1">
    <property type="nucleotide sequence ID" value="NZ_JBHSHD010000005.1"/>
</dbReference>
<dbReference type="Proteomes" id="UP001595886">
    <property type="component" value="Unassembled WGS sequence"/>
</dbReference>
<name>A0ABV9QTM0_9GAMM</name>
<gene>
    <name evidence="2" type="ORF">ACFO6Q_05615</name>
</gene>